<evidence type="ECO:0000256" key="4">
    <source>
        <dbReference type="ARBA" id="ARBA00023136"/>
    </source>
</evidence>
<reference evidence="8" key="1">
    <citation type="journal article" date="2023" name="Mol. Phylogenet. Evol.">
        <title>Genome-scale phylogeny and comparative genomics of the fungal order Sordariales.</title>
        <authorList>
            <person name="Hensen N."/>
            <person name="Bonometti L."/>
            <person name="Westerberg I."/>
            <person name="Brannstrom I.O."/>
            <person name="Guillou S."/>
            <person name="Cros-Aarteil S."/>
            <person name="Calhoun S."/>
            <person name="Haridas S."/>
            <person name="Kuo A."/>
            <person name="Mondo S."/>
            <person name="Pangilinan J."/>
            <person name="Riley R."/>
            <person name="LaButti K."/>
            <person name="Andreopoulos B."/>
            <person name="Lipzen A."/>
            <person name="Chen C."/>
            <person name="Yan M."/>
            <person name="Daum C."/>
            <person name="Ng V."/>
            <person name="Clum A."/>
            <person name="Steindorff A."/>
            <person name="Ohm R.A."/>
            <person name="Martin F."/>
            <person name="Silar P."/>
            <person name="Natvig D.O."/>
            <person name="Lalanne C."/>
            <person name="Gautier V."/>
            <person name="Ament-Velasquez S.L."/>
            <person name="Kruys A."/>
            <person name="Hutchinson M.I."/>
            <person name="Powell A.J."/>
            <person name="Barry K."/>
            <person name="Miller A.N."/>
            <person name="Grigoriev I.V."/>
            <person name="Debuchy R."/>
            <person name="Gladieux P."/>
            <person name="Hiltunen Thoren M."/>
            <person name="Johannesson H."/>
        </authorList>
    </citation>
    <scope>NUCLEOTIDE SEQUENCE</scope>
    <source>
        <strain evidence="8">PSN324</strain>
    </source>
</reference>
<dbReference type="PANTHER" id="PTHR33048">
    <property type="entry name" value="PTH11-LIKE INTEGRAL MEMBRANE PROTEIN (AFU_ORTHOLOGUE AFUA_5G11245)"/>
    <property type="match status" value="1"/>
</dbReference>
<evidence type="ECO:0000256" key="1">
    <source>
        <dbReference type="ARBA" id="ARBA00004141"/>
    </source>
</evidence>
<dbReference type="EMBL" id="MU864948">
    <property type="protein sequence ID" value="KAK4464434.1"/>
    <property type="molecule type" value="Genomic_DNA"/>
</dbReference>
<proteinExistence type="inferred from homology"/>
<keyword evidence="3 6" id="KW-1133">Transmembrane helix</keyword>
<evidence type="ECO:0000313" key="8">
    <source>
        <dbReference type="EMBL" id="KAK4464434.1"/>
    </source>
</evidence>
<dbReference type="GO" id="GO:0016020">
    <property type="term" value="C:membrane"/>
    <property type="evidence" value="ECO:0007669"/>
    <property type="project" value="UniProtKB-SubCell"/>
</dbReference>
<comment type="similarity">
    <text evidence="5">Belongs to the SAT4 family.</text>
</comment>
<dbReference type="AlphaFoldDB" id="A0AAV9HUC9"/>
<keyword evidence="2 6" id="KW-0812">Transmembrane</keyword>
<reference evidence="8" key="2">
    <citation type="submission" date="2023-06" db="EMBL/GenBank/DDBJ databases">
        <authorList>
            <consortium name="Lawrence Berkeley National Laboratory"/>
            <person name="Mondo S.J."/>
            <person name="Hensen N."/>
            <person name="Bonometti L."/>
            <person name="Westerberg I."/>
            <person name="Brannstrom I.O."/>
            <person name="Guillou S."/>
            <person name="Cros-Aarteil S."/>
            <person name="Calhoun S."/>
            <person name="Haridas S."/>
            <person name="Kuo A."/>
            <person name="Pangilinan J."/>
            <person name="Riley R."/>
            <person name="Labutti K."/>
            <person name="Andreopoulos B."/>
            <person name="Lipzen A."/>
            <person name="Chen C."/>
            <person name="Yanf M."/>
            <person name="Daum C."/>
            <person name="Ng V."/>
            <person name="Clum A."/>
            <person name="Steindorff A."/>
            <person name="Ohm R."/>
            <person name="Martin F."/>
            <person name="Silar P."/>
            <person name="Natvig D."/>
            <person name="Lalanne C."/>
            <person name="Gautier V."/>
            <person name="Ament-Velasquez S.L."/>
            <person name="Kruys A."/>
            <person name="Hutchinson M.I."/>
            <person name="Powell A.J."/>
            <person name="Barry K."/>
            <person name="Miller A.N."/>
            <person name="Grigoriev I.V."/>
            <person name="Debuchy R."/>
            <person name="Gladieux P."/>
            <person name="Thoren M.H."/>
            <person name="Johannesson H."/>
        </authorList>
    </citation>
    <scope>NUCLEOTIDE SEQUENCE</scope>
    <source>
        <strain evidence="8">PSN324</strain>
    </source>
</reference>
<evidence type="ECO:0000256" key="6">
    <source>
        <dbReference type="SAM" id="Phobius"/>
    </source>
</evidence>
<comment type="subcellular location">
    <subcellularLocation>
        <location evidence="1">Membrane</location>
        <topology evidence="1">Multi-pass membrane protein</topology>
    </subcellularLocation>
</comment>
<keyword evidence="4 6" id="KW-0472">Membrane</keyword>
<name>A0AAV9HUC9_9PEZI</name>
<feature type="transmembrane region" description="Helical" evidence="6">
    <location>
        <begin position="108"/>
        <end position="135"/>
    </location>
</feature>
<accession>A0AAV9HUC9</accession>
<dbReference type="PANTHER" id="PTHR33048:SF155">
    <property type="entry name" value="INTEGRAL MEMBRANE PROTEIN"/>
    <property type="match status" value="1"/>
</dbReference>
<dbReference type="Pfam" id="PF20684">
    <property type="entry name" value="Fung_rhodopsin"/>
    <property type="match status" value="1"/>
</dbReference>
<comment type="caution">
    <text evidence="8">The sequence shown here is derived from an EMBL/GenBank/DDBJ whole genome shotgun (WGS) entry which is preliminary data.</text>
</comment>
<evidence type="ECO:0000256" key="3">
    <source>
        <dbReference type="ARBA" id="ARBA00022989"/>
    </source>
</evidence>
<dbReference type="Proteomes" id="UP001321749">
    <property type="component" value="Unassembled WGS sequence"/>
</dbReference>
<organism evidence="8 9">
    <name type="scientific">Cladorrhinum samala</name>
    <dbReference type="NCBI Taxonomy" id="585594"/>
    <lineage>
        <taxon>Eukaryota</taxon>
        <taxon>Fungi</taxon>
        <taxon>Dikarya</taxon>
        <taxon>Ascomycota</taxon>
        <taxon>Pezizomycotina</taxon>
        <taxon>Sordariomycetes</taxon>
        <taxon>Sordariomycetidae</taxon>
        <taxon>Sordariales</taxon>
        <taxon>Podosporaceae</taxon>
        <taxon>Cladorrhinum</taxon>
    </lineage>
</organism>
<evidence type="ECO:0000259" key="7">
    <source>
        <dbReference type="Pfam" id="PF20684"/>
    </source>
</evidence>
<evidence type="ECO:0000256" key="2">
    <source>
        <dbReference type="ARBA" id="ARBA00022692"/>
    </source>
</evidence>
<dbReference type="InterPro" id="IPR049326">
    <property type="entry name" value="Rhodopsin_dom_fungi"/>
</dbReference>
<feature type="transmembrane region" description="Helical" evidence="6">
    <location>
        <begin position="29"/>
        <end position="53"/>
    </location>
</feature>
<evidence type="ECO:0000256" key="5">
    <source>
        <dbReference type="ARBA" id="ARBA00038359"/>
    </source>
</evidence>
<feature type="transmembrane region" description="Helical" evidence="6">
    <location>
        <begin position="147"/>
        <end position="165"/>
    </location>
</feature>
<dbReference type="InterPro" id="IPR052337">
    <property type="entry name" value="SAT4-like"/>
</dbReference>
<feature type="domain" description="Rhodopsin" evidence="7">
    <location>
        <begin position="4"/>
        <end position="211"/>
    </location>
</feature>
<evidence type="ECO:0000313" key="9">
    <source>
        <dbReference type="Proteomes" id="UP001321749"/>
    </source>
</evidence>
<protein>
    <recommendedName>
        <fullName evidence="7">Rhodopsin domain-containing protein</fullName>
    </recommendedName>
</protein>
<feature type="transmembrane region" description="Helical" evidence="6">
    <location>
        <begin position="65"/>
        <end position="88"/>
    </location>
</feature>
<keyword evidence="9" id="KW-1185">Reference proteome</keyword>
<gene>
    <name evidence="8" type="ORF">QBC42DRAFT_336922</name>
</gene>
<sequence>MSMISVAVHWGAGRHVATLTVSEAERALMFTPIAFIPGILSYTVPKFSVLILIKDLLSPSRRHLATIWILACVSAVLTVLCIVVVYAQCNPSRALWTIGLKARCWDPIVLIATSIAAGASSALFDFWLALYPAVVLWGMEINPRKKIALSTALGFGVCAGSVAVYKCTKFKAAGENLADFTYTAVDLVIWTNIEANCVIISACIPMLLPFVELILGKNFLNGGGQVFSLVTFGSHPRQEYGNLPNDGAAEKGAGAGRREDWLRQVQGGVHVQSKQIDRA</sequence>